<evidence type="ECO:0000256" key="1">
    <source>
        <dbReference type="ARBA" id="ARBA00001973"/>
    </source>
</evidence>
<keyword evidence="8" id="KW-1185">Reference proteome</keyword>
<evidence type="ECO:0000313" key="8">
    <source>
        <dbReference type="Proteomes" id="UP000596661"/>
    </source>
</evidence>
<evidence type="ECO:0000256" key="2">
    <source>
        <dbReference type="ARBA" id="ARBA00009928"/>
    </source>
</evidence>
<comment type="cofactor">
    <cofactor evidence="1">
        <name>Cu(2+)</name>
        <dbReference type="ChEBI" id="CHEBI:29036"/>
    </cofactor>
</comment>
<dbReference type="GO" id="GO:0046872">
    <property type="term" value="F:metal ion binding"/>
    <property type="evidence" value="ECO:0007669"/>
    <property type="project" value="UniProtKB-KW"/>
</dbReference>
<dbReference type="Pfam" id="PF12142">
    <property type="entry name" value="PPO1_DWL"/>
    <property type="match status" value="1"/>
</dbReference>
<organism evidence="7 8">
    <name type="scientific">Cannabis sativa</name>
    <name type="common">Hemp</name>
    <name type="synonym">Marijuana</name>
    <dbReference type="NCBI Taxonomy" id="3483"/>
    <lineage>
        <taxon>Eukaryota</taxon>
        <taxon>Viridiplantae</taxon>
        <taxon>Streptophyta</taxon>
        <taxon>Embryophyta</taxon>
        <taxon>Tracheophyta</taxon>
        <taxon>Spermatophyta</taxon>
        <taxon>Magnoliopsida</taxon>
        <taxon>eudicotyledons</taxon>
        <taxon>Gunneridae</taxon>
        <taxon>Pentapetalae</taxon>
        <taxon>rosids</taxon>
        <taxon>fabids</taxon>
        <taxon>Rosales</taxon>
        <taxon>Cannabaceae</taxon>
        <taxon>Cannabis</taxon>
    </lineage>
</organism>
<dbReference type="GO" id="GO:0004097">
    <property type="term" value="F:catechol oxidase activity"/>
    <property type="evidence" value="ECO:0007669"/>
    <property type="project" value="InterPro"/>
</dbReference>
<protein>
    <recommendedName>
        <fullName evidence="6">Tyrosinase copper-binding domain-containing protein</fullName>
    </recommendedName>
</protein>
<evidence type="ECO:0000256" key="3">
    <source>
        <dbReference type="ARBA" id="ARBA00022723"/>
    </source>
</evidence>
<dbReference type="InterPro" id="IPR022739">
    <property type="entry name" value="Polyphenol_oxidase_cen"/>
</dbReference>
<evidence type="ECO:0000256" key="4">
    <source>
        <dbReference type="ARBA" id="ARBA00023002"/>
    </source>
</evidence>
<dbReference type="AlphaFoldDB" id="A0A803NZB6"/>
<comment type="similarity">
    <text evidence="2">Belongs to the tyrosinase family.</text>
</comment>
<sequence>MLKYRWGREIGISGLGLGLEILSDGDDSRSYCSRGGFEVLTTGVGIGRLQVHKLLAFLSFSPLLLAKLMDDPTFALPFWNWDSPPGMECGRFIRKSILASLRHAPGPFSTSHLHYWAGDEAEPGPGSYLESLPHGPINLWTGESTQPNFENMGDFYFAARDPIFFFHHSNIDRLWSVWKTLGGSRTVFTDPDWLDTDILFYNEYALLVRVKIRDCLDTRKLGMRIEKLPCGPEISEFAGSFVNVPHKQMDGKKTKTTCVRSE</sequence>
<dbReference type="InterPro" id="IPR050316">
    <property type="entry name" value="Tyrosinase/Hemocyanin"/>
</dbReference>
<dbReference type="InterPro" id="IPR002227">
    <property type="entry name" value="Tyrosinase_Cu-bd"/>
</dbReference>
<evidence type="ECO:0000259" key="6">
    <source>
        <dbReference type="PROSITE" id="PS00498"/>
    </source>
</evidence>
<keyword evidence="5" id="KW-0186">Copper</keyword>
<dbReference type="EnsemblPlants" id="evm.model.02.2924">
    <property type="protein sequence ID" value="cds.evm.model.02.2924"/>
    <property type="gene ID" value="evm.TU.02.2924"/>
</dbReference>
<dbReference type="Proteomes" id="UP000596661">
    <property type="component" value="Chromosome 2"/>
</dbReference>
<reference evidence="7" key="2">
    <citation type="submission" date="2021-03" db="UniProtKB">
        <authorList>
            <consortium name="EnsemblPlants"/>
        </authorList>
    </citation>
    <scope>IDENTIFICATION</scope>
</reference>
<keyword evidence="4" id="KW-0560">Oxidoreductase</keyword>
<dbReference type="Gene3D" id="1.10.1280.10">
    <property type="entry name" value="Di-copper center containing domain from catechol oxidase"/>
    <property type="match status" value="1"/>
</dbReference>
<reference evidence="7" key="1">
    <citation type="submission" date="2018-11" db="EMBL/GenBank/DDBJ databases">
        <authorList>
            <person name="Grassa J C."/>
        </authorList>
    </citation>
    <scope>NUCLEOTIDE SEQUENCE [LARGE SCALE GENOMIC DNA]</scope>
</reference>
<name>A0A803NZB6_CANSA</name>
<dbReference type="SUPFAM" id="SSF48056">
    <property type="entry name" value="Di-copper centre-containing domain"/>
    <property type="match status" value="1"/>
</dbReference>
<evidence type="ECO:0000256" key="5">
    <source>
        <dbReference type="ARBA" id="ARBA00023008"/>
    </source>
</evidence>
<keyword evidence="3" id="KW-0479">Metal-binding</keyword>
<dbReference type="PANTHER" id="PTHR11474">
    <property type="entry name" value="TYROSINASE FAMILY MEMBER"/>
    <property type="match status" value="1"/>
</dbReference>
<dbReference type="InterPro" id="IPR008922">
    <property type="entry name" value="Di-copper_centre_dom_sf"/>
</dbReference>
<dbReference type="PANTHER" id="PTHR11474:SF76">
    <property type="entry name" value="SHKT DOMAIN-CONTAINING PROTEIN"/>
    <property type="match status" value="1"/>
</dbReference>
<dbReference type="Gramene" id="evm.model.02.2924">
    <property type="protein sequence ID" value="cds.evm.model.02.2924"/>
    <property type="gene ID" value="evm.TU.02.2924"/>
</dbReference>
<dbReference type="Pfam" id="PF00264">
    <property type="entry name" value="Tyrosinase"/>
    <property type="match status" value="1"/>
</dbReference>
<accession>A0A803NZB6</accession>
<dbReference type="PROSITE" id="PS00498">
    <property type="entry name" value="TYROSINASE_2"/>
    <property type="match status" value="1"/>
</dbReference>
<dbReference type="EMBL" id="UZAU01000238">
    <property type="status" value="NOT_ANNOTATED_CDS"/>
    <property type="molecule type" value="Genomic_DNA"/>
</dbReference>
<proteinExistence type="inferred from homology"/>
<evidence type="ECO:0000313" key="7">
    <source>
        <dbReference type="EnsemblPlants" id="cds.evm.model.02.2924"/>
    </source>
</evidence>
<feature type="domain" description="Tyrosinase copper-binding" evidence="6">
    <location>
        <begin position="161"/>
        <end position="172"/>
    </location>
</feature>